<sequence length="373" mass="42077">MSDSLHPPPAFLAKTPEKVTQQFIREVRDSVNHAMQFRPYRVTHVIAFHWENDKMNVQQLESDLLRTFRNKYGFQTTSFKIPLVESHLKLMNRLCDWSRERQGDDVLRIFVYSGHADVVGLHVTEWNLAGRSDHHSGMLLGPKIDWWSIRRPIEQYSGHSCYIFDCCSGGTGALRHYDGAEFMAARAWEQNATADPRFSFTKILIDTLNSLGGRPPTFAAIYSQIFRHAQTNRIGACPVHVPKTGSCSVTIGRSMDSQRITRSMEQNSYRVLISVKVRGDVQQDPAQWSAWLTQNIPKGILSTDVVVEGAFQGSGLVLLTVPIEVWTMMPRNDTAYKFIAHVSSCNILKPARPTALPIRSPPPSGKENVQGAR</sequence>
<reference evidence="2" key="2">
    <citation type="journal article" date="2023" name="IMA Fungus">
        <title>Comparative genomic study of the Penicillium genus elucidates a diverse pangenome and 15 lateral gene transfer events.</title>
        <authorList>
            <person name="Petersen C."/>
            <person name="Sorensen T."/>
            <person name="Nielsen M.R."/>
            <person name="Sondergaard T.E."/>
            <person name="Sorensen J.L."/>
            <person name="Fitzpatrick D.A."/>
            <person name="Frisvad J.C."/>
            <person name="Nielsen K.L."/>
        </authorList>
    </citation>
    <scope>NUCLEOTIDE SEQUENCE</scope>
    <source>
        <strain evidence="2">IBT 29677</strain>
    </source>
</reference>
<evidence type="ECO:0000256" key="1">
    <source>
        <dbReference type="SAM" id="MobiDB-lite"/>
    </source>
</evidence>
<evidence type="ECO:0000313" key="3">
    <source>
        <dbReference type="Proteomes" id="UP001147747"/>
    </source>
</evidence>
<organism evidence="2 3">
    <name type="scientific">Penicillium cosmopolitanum</name>
    <dbReference type="NCBI Taxonomy" id="1131564"/>
    <lineage>
        <taxon>Eukaryota</taxon>
        <taxon>Fungi</taxon>
        <taxon>Dikarya</taxon>
        <taxon>Ascomycota</taxon>
        <taxon>Pezizomycotina</taxon>
        <taxon>Eurotiomycetes</taxon>
        <taxon>Eurotiomycetidae</taxon>
        <taxon>Eurotiales</taxon>
        <taxon>Aspergillaceae</taxon>
        <taxon>Penicillium</taxon>
    </lineage>
</organism>
<proteinExistence type="predicted"/>
<dbReference type="GeneID" id="81369178"/>
<feature type="region of interest" description="Disordered" evidence="1">
    <location>
        <begin position="353"/>
        <end position="373"/>
    </location>
</feature>
<dbReference type="AlphaFoldDB" id="A0A9W9W2E6"/>
<keyword evidence="3" id="KW-1185">Reference proteome</keyword>
<dbReference type="OrthoDB" id="4760831at2759"/>
<comment type="caution">
    <text evidence="2">The sequence shown here is derived from an EMBL/GenBank/DDBJ whole genome shotgun (WGS) entry which is preliminary data.</text>
</comment>
<dbReference type="Proteomes" id="UP001147747">
    <property type="component" value="Unassembled WGS sequence"/>
</dbReference>
<reference evidence="2" key="1">
    <citation type="submission" date="2022-12" db="EMBL/GenBank/DDBJ databases">
        <authorList>
            <person name="Petersen C."/>
        </authorList>
    </citation>
    <scope>NUCLEOTIDE SEQUENCE</scope>
    <source>
        <strain evidence="2">IBT 29677</strain>
    </source>
</reference>
<dbReference type="RefSeq" id="XP_056489500.1">
    <property type="nucleotide sequence ID" value="XM_056630198.1"/>
</dbReference>
<accession>A0A9W9W2E6</accession>
<dbReference type="EMBL" id="JAPZBU010000006">
    <property type="protein sequence ID" value="KAJ5397448.1"/>
    <property type="molecule type" value="Genomic_DNA"/>
</dbReference>
<protein>
    <submittedName>
        <fullName evidence="2">Uncharacterized protein</fullName>
    </submittedName>
</protein>
<gene>
    <name evidence="2" type="ORF">N7509_005561</name>
</gene>
<name>A0A9W9W2E6_9EURO</name>
<evidence type="ECO:0000313" key="2">
    <source>
        <dbReference type="EMBL" id="KAJ5397448.1"/>
    </source>
</evidence>